<evidence type="ECO:0000256" key="2">
    <source>
        <dbReference type="ARBA" id="ARBA00022857"/>
    </source>
</evidence>
<dbReference type="PANTHER" id="PTHR43669">
    <property type="entry name" value="5-KETO-D-GLUCONATE 5-REDUCTASE"/>
    <property type="match status" value="1"/>
</dbReference>
<evidence type="ECO:0000313" key="5">
    <source>
        <dbReference type="Proteomes" id="UP000054466"/>
    </source>
</evidence>
<dbReference type="SUPFAM" id="SSF51735">
    <property type="entry name" value="NAD(P)-binding Rossmann-fold domains"/>
    <property type="match status" value="1"/>
</dbReference>
<protein>
    <recommendedName>
        <fullName evidence="6">Oxidoreductase</fullName>
    </recommendedName>
</protein>
<keyword evidence="3" id="KW-0560">Oxidoreductase</keyword>
<evidence type="ECO:0000256" key="3">
    <source>
        <dbReference type="ARBA" id="ARBA00023002"/>
    </source>
</evidence>
<dbReference type="RefSeq" id="XP_016252038.1">
    <property type="nucleotide sequence ID" value="XM_016390136.1"/>
</dbReference>
<proteinExistence type="inferred from homology"/>
<dbReference type="PROSITE" id="PS00061">
    <property type="entry name" value="ADH_SHORT"/>
    <property type="match status" value="1"/>
</dbReference>
<dbReference type="VEuPathDB" id="FungiDB:PV07_03415"/>
<dbReference type="GO" id="GO:0016491">
    <property type="term" value="F:oxidoreductase activity"/>
    <property type="evidence" value="ECO:0007669"/>
    <property type="project" value="UniProtKB-KW"/>
</dbReference>
<dbReference type="PRINTS" id="PR00081">
    <property type="entry name" value="GDHRDH"/>
</dbReference>
<organism evidence="4 5">
    <name type="scientific">Cladophialophora immunda</name>
    <dbReference type="NCBI Taxonomy" id="569365"/>
    <lineage>
        <taxon>Eukaryota</taxon>
        <taxon>Fungi</taxon>
        <taxon>Dikarya</taxon>
        <taxon>Ascomycota</taxon>
        <taxon>Pezizomycotina</taxon>
        <taxon>Eurotiomycetes</taxon>
        <taxon>Chaetothyriomycetidae</taxon>
        <taxon>Chaetothyriales</taxon>
        <taxon>Herpotrichiellaceae</taxon>
        <taxon>Cladophialophora</taxon>
    </lineage>
</organism>
<comment type="similarity">
    <text evidence="1">Belongs to the short-chain dehydrogenases/reductases (SDR) family.</text>
</comment>
<evidence type="ECO:0000313" key="4">
    <source>
        <dbReference type="EMBL" id="KIW31822.1"/>
    </source>
</evidence>
<sequence>MAFAYKRVLIVGATAGIGAAMADHLIKQGTKVIAVGRRQQRLDAFVEKHGKDKAGAIRFDILEREKMDEFVREATETYPDLDCVFLNAGVQSMIDLSQPEKVDLAAFHSEVAANFSSFVDLAIKFLPFLMNKETETSLVFTGSNLAIVPAGPLPAYSASKAALNAFVLCLRDQLRNSSVRVIEISPPPVQTELHDYLGAERGRSMGMPVDKFIEAAFEGLASGSDQIVIGAVGSAEIFNDIIAKRRTLFENLVKMWRGEK</sequence>
<gene>
    <name evidence="4" type="ORF">PV07_03415</name>
</gene>
<dbReference type="InterPro" id="IPR020904">
    <property type="entry name" value="Sc_DH/Rdtase_CS"/>
</dbReference>
<name>A0A0D2B2B8_9EURO</name>
<dbReference type="InterPro" id="IPR036291">
    <property type="entry name" value="NAD(P)-bd_dom_sf"/>
</dbReference>
<dbReference type="STRING" id="569365.A0A0D2B2B8"/>
<dbReference type="Pfam" id="PF00106">
    <property type="entry name" value="adh_short"/>
    <property type="match status" value="1"/>
</dbReference>
<dbReference type="InterPro" id="IPR002347">
    <property type="entry name" value="SDR_fam"/>
</dbReference>
<dbReference type="EMBL" id="KN847041">
    <property type="protein sequence ID" value="KIW31822.1"/>
    <property type="molecule type" value="Genomic_DNA"/>
</dbReference>
<reference evidence="4 5" key="1">
    <citation type="submission" date="2015-01" db="EMBL/GenBank/DDBJ databases">
        <title>The Genome Sequence of Cladophialophora immunda CBS83496.</title>
        <authorList>
            <consortium name="The Broad Institute Genomics Platform"/>
            <person name="Cuomo C."/>
            <person name="de Hoog S."/>
            <person name="Gorbushina A."/>
            <person name="Stielow B."/>
            <person name="Teixiera M."/>
            <person name="Abouelleil A."/>
            <person name="Chapman S.B."/>
            <person name="Priest M."/>
            <person name="Young S.K."/>
            <person name="Wortman J."/>
            <person name="Nusbaum C."/>
            <person name="Birren B."/>
        </authorList>
    </citation>
    <scope>NUCLEOTIDE SEQUENCE [LARGE SCALE GENOMIC DNA]</scope>
    <source>
        <strain evidence="4 5">CBS 83496</strain>
    </source>
</reference>
<keyword evidence="5" id="KW-1185">Reference proteome</keyword>
<accession>A0A0D2B2B8</accession>
<dbReference type="Gene3D" id="3.40.50.720">
    <property type="entry name" value="NAD(P)-binding Rossmann-like Domain"/>
    <property type="match status" value="1"/>
</dbReference>
<evidence type="ECO:0008006" key="6">
    <source>
        <dbReference type="Google" id="ProtNLM"/>
    </source>
</evidence>
<dbReference type="AlphaFoldDB" id="A0A0D2B2B8"/>
<dbReference type="GeneID" id="27342609"/>
<dbReference type="OrthoDB" id="37659at2759"/>
<dbReference type="PANTHER" id="PTHR43669:SF15">
    <property type="entry name" value="OXIDOREDUCTASE, SHORT-CHAIN DEHYDROGENASE_REDUCTASE FAMILY (AFU_ORTHOLOGUE AFUA_1G01330)"/>
    <property type="match status" value="1"/>
</dbReference>
<keyword evidence="2" id="KW-0521">NADP</keyword>
<evidence type="ECO:0000256" key="1">
    <source>
        <dbReference type="ARBA" id="ARBA00006484"/>
    </source>
</evidence>
<dbReference type="Proteomes" id="UP000054466">
    <property type="component" value="Unassembled WGS sequence"/>
</dbReference>
<dbReference type="HOGENOM" id="CLU_010194_2_6_1"/>